<comment type="caution">
    <text evidence="1">Lacks conserved residue(s) required for the propagation of feature annotation.</text>
</comment>
<dbReference type="GO" id="GO:0006508">
    <property type="term" value="P:proteolysis"/>
    <property type="evidence" value="ECO:0007669"/>
    <property type="project" value="InterPro"/>
</dbReference>
<feature type="domain" description="PLAT" evidence="2">
    <location>
        <begin position="227"/>
        <end position="347"/>
    </location>
</feature>
<proteinExistence type="predicted"/>
<reference evidence="4" key="1">
    <citation type="submission" date="2023-01" db="EMBL/GenBank/DDBJ databases">
        <title>Genome assembly of the deep-sea coral Lophelia pertusa.</title>
        <authorList>
            <person name="Herrera S."/>
            <person name="Cordes E."/>
        </authorList>
    </citation>
    <scope>NUCLEOTIDE SEQUENCE</scope>
    <source>
        <strain evidence="4">USNM1676648</strain>
        <tissue evidence="4">Polyp</tissue>
    </source>
</reference>
<evidence type="ECO:0000313" key="5">
    <source>
        <dbReference type="Proteomes" id="UP001163046"/>
    </source>
</evidence>
<dbReference type="Gene3D" id="2.60.60.20">
    <property type="entry name" value="PLAT/LH2 domain"/>
    <property type="match status" value="2"/>
</dbReference>
<evidence type="ECO:0008006" key="6">
    <source>
        <dbReference type="Google" id="ProtNLM"/>
    </source>
</evidence>
<dbReference type="SUPFAM" id="SSF55486">
    <property type="entry name" value="Metalloproteases ('zincins'), catalytic domain"/>
    <property type="match status" value="1"/>
</dbReference>
<evidence type="ECO:0000256" key="1">
    <source>
        <dbReference type="PROSITE-ProRule" id="PRU00152"/>
    </source>
</evidence>
<evidence type="ECO:0000259" key="3">
    <source>
        <dbReference type="PROSITE" id="PS51864"/>
    </source>
</evidence>
<gene>
    <name evidence="4" type="ORF">OS493_028569</name>
</gene>
<organism evidence="4 5">
    <name type="scientific">Desmophyllum pertusum</name>
    <dbReference type="NCBI Taxonomy" id="174260"/>
    <lineage>
        <taxon>Eukaryota</taxon>
        <taxon>Metazoa</taxon>
        <taxon>Cnidaria</taxon>
        <taxon>Anthozoa</taxon>
        <taxon>Hexacorallia</taxon>
        <taxon>Scleractinia</taxon>
        <taxon>Caryophylliina</taxon>
        <taxon>Caryophylliidae</taxon>
        <taxon>Desmophyllum</taxon>
    </lineage>
</organism>
<comment type="caution">
    <text evidence="4">The sequence shown here is derived from an EMBL/GenBank/DDBJ whole genome shotgun (WGS) entry which is preliminary data.</text>
</comment>
<dbReference type="Gene3D" id="3.40.390.10">
    <property type="entry name" value="Collagenase (Catalytic Domain)"/>
    <property type="match status" value="1"/>
</dbReference>
<dbReference type="InterPro" id="IPR036392">
    <property type="entry name" value="PLAT/LH2_dom_sf"/>
</dbReference>
<dbReference type="Pfam" id="PF01477">
    <property type="entry name" value="PLAT"/>
    <property type="match status" value="2"/>
</dbReference>
<dbReference type="InterPro" id="IPR001506">
    <property type="entry name" value="Peptidase_M12A"/>
</dbReference>
<name>A0A9W9YWW9_9CNID</name>
<dbReference type="PANTHER" id="PTHR10127">
    <property type="entry name" value="DISCOIDIN, CUB, EGF, LAMININ , AND ZINC METALLOPROTEASE DOMAIN CONTAINING"/>
    <property type="match status" value="1"/>
</dbReference>
<dbReference type="InterPro" id="IPR001024">
    <property type="entry name" value="PLAT/LH2_dom"/>
</dbReference>
<dbReference type="PANTHER" id="PTHR10127:SF901">
    <property type="entry name" value="METALLOENDOPEPTIDASE"/>
    <property type="match status" value="1"/>
</dbReference>
<dbReference type="Pfam" id="PF01400">
    <property type="entry name" value="Astacin"/>
    <property type="match status" value="1"/>
</dbReference>
<dbReference type="OrthoDB" id="5982458at2759"/>
<dbReference type="InterPro" id="IPR024079">
    <property type="entry name" value="MetalloPept_cat_dom_sf"/>
</dbReference>
<dbReference type="PROSITE" id="PS50095">
    <property type="entry name" value="PLAT"/>
    <property type="match status" value="2"/>
</dbReference>
<dbReference type="EMBL" id="MU826853">
    <property type="protein sequence ID" value="KAJ7370957.1"/>
    <property type="molecule type" value="Genomic_DNA"/>
</dbReference>
<dbReference type="AlphaFoldDB" id="A0A9W9YWW9"/>
<keyword evidence="5" id="KW-1185">Reference proteome</keyword>
<dbReference type="GO" id="GO:0004222">
    <property type="term" value="F:metalloendopeptidase activity"/>
    <property type="evidence" value="ECO:0007669"/>
    <property type="project" value="InterPro"/>
</dbReference>
<protein>
    <recommendedName>
        <fullName evidence="6">Metalloendopeptidase</fullName>
    </recommendedName>
</protein>
<accession>A0A9W9YWW9</accession>
<feature type="domain" description="PLAT" evidence="2">
    <location>
        <begin position="1"/>
        <end position="120"/>
    </location>
</feature>
<dbReference type="Proteomes" id="UP001163046">
    <property type="component" value="Unassembled WGS sequence"/>
</dbReference>
<sequence length="347" mass="39744">MDVTVQTGDGWLGLDGTHSFLYLELIGENGKRSGESNVAKGGHYVDFASGKTDHYVVAFKDVGPIRQLKVRLQENPSGSYFDGWTYKKITINNGDKTYTFGGRDVESDGSVTVSAQRRLFKKLLTNFTKRTCIRFETKTDEDKDYLDIISDHESEFKKYRQNTGGLPYDFHSMMHYSNKFFSKNGKDTIQAIIDPDMHLGQEDNFSALDVVRINLLYKCDELQKNLVLYFVTVYTSDENYAGTDNKIDILLDGTSGDSGEIELESTDQVPNPFEKGSKQTFPIISPNIGTFKTLRVRMAKSRFFTDWFAGWKLERVEIEIPDRKKIIRLDYNGWLYPEGRVILKPQR</sequence>
<dbReference type="PROSITE" id="PS51864">
    <property type="entry name" value="ASTACIN"/>
    <property type="match status" value="1"/>
</dbReference>
<evidence type="ECO:0000313" key="4">
    <source>
        <dbReference type="EMBL" id="KAJ7370957.1"/>
    </source>
</evidence>
<dbReference type="SUPFAM" id="SSF49723">
    <property type="entry name" value="Lipase/lipooxygenase domain (PLAT/LH2 domain)"/>
    <property type="match status" value="2"/>
</dbReference>
<evidence type="ECO:0000259" key="2">
    <source>
        <dbReference type="PROSITE" id="PS50095"/>
    </source>
</evidence>
<feature type="domain" description="Peptidase M12A" evidence="3">
    <location>
        <begin position="147"/>
        <end position="220"/>
    </location>
</feature>